<name>A0A6P6S2I9_9EIME</name>
<dbReference type="Proteomes" id="UP000515125">
    <property type="component" value="Unplaced"/>
</dbReference>
<dbReference type="OrthoDB" id="336008at2759"/>
<reference evidence="2" key="1">
    <citation type="submission" date="2025-08" db="UniProtKB">
        <authorList>
            <consortium name="RefSeq"/>
        </authorList>
    </citation>
    <scope>IDENTIFICATION</scope>
</reference>
<organism evidence="1 2">
    <name type="scientific">Cyclospora cayetanensis</name>
    <dbReference type="NCBI Taxonomy" id="88456"/>
    <lineage>
        <taxon>Eukaryota</taxon>
        <taxon>Sar</taxon>
        <taxon>Alveolata</taxon>
        <taxon>Apicomplexa</taxon>
        <taxon>Conoidasida</taxon>
        <taxon>Coccidia</taxon>
        <taxon>Eucoccidiorida</taxon>
        <taxon>Eimeriorina</taxon>
        <taxon>Eimeriidae</taxon>
        <taxon>Cyclospora</taxon>
    </lineage>
</organism>
<keyword evidence="1" id="KW-1185">Reference proteome</keyword>
<dbReference type="RefSeq" id="XP_026193500.1">
    <property type="nucleotide sequence ID" value="XM_026337715.1"/>
</dbReference>
<evidence type="ECO:0000313" key="2">
    <source>
        <dbReference type="RefSeq" id="XP_026193500.1"/>
    </source>
</evidence>
<gene>
    <name evidence="2" type="primary">LOC113147378</name>
</gene>
<dbReference type="GeneID" id="113147378"/>
<sequence length="387" mass="43563">MLNQIRTQRRHGHLLPRSKVVEQKKIKEIIFAGRCVIVVTEGGVCRAYDTKSTRFLADLNPGAPWKKITTAIYHAKNDTVVVVFEPNPGGLQCQVFIASVTNVVLSHPAFFEFDEANGVILAAQQGDVQSFQFWNHTKFKLVFSVHGEEYEAVFDVEDGRRVAEISIPIDQYRRVEFLELLVSKLLFKQERASLRVIDLLNNGASIKVPHTRDSFSPVGFVFFEVPERVMGKKYLDQRARRFFTISLDTVQFWILEHNRLDKLYSIRIPGLREAGLCQQCMGTNLLAICPSHGQNMKCEISGSSDVAFVSALELHQLKRPGGVLKGFHPTEPVPDQLGEPTKRGLKNSGDRNILFFSLEDGQYIGSVSSHLCGENVEVLQMSAENMV</sequence>
<dbReference type="PANTHER" id="PTHR31789:SF1">
    <property type="entry name" value="OS05G0482600 PROTEIN"/>
    <property type="match status" value="1"/>
</dbReference>
<accession>A0A6P6S2I9</accession>
<proteinExistence type="predicted"/>
<dbReference type="PANTHER" id="PTHR31789">
    <property type="entry name" value="OS05G0482600 PROTEIN"/>
    <property type="match status" value="1"/>
</dbReference>
<evidence type="ECO:0000313" key="1">
    <source>
        <dbReference type="Proteomes" id="UP000515125"/>
    </source>
</evidence>
<dbReference type="AlphaFoldDB" id="A0A6P6S2I9"/>
<protein>
    <submittedName>
        <fullName evidence="2">Uncharacterized protein LOC113147378</fullName>
    </submittedName>
</protein>